<sequence length="37" mass="4481">MKFQKKCKMFFLKQKSYIFASQIIRNKTGNLNLLIEQ</sequence>
<accession>A0A5J4RTZ2</accession>
<reference evidence="1" key="1">
    <citation type="submission" date="2019-03" db="EMBL/GenBank/DDBJ databases">
        <title>Single cell metagenomics reveals metabolic interactions within the superorganism composed of flagellate Streblomastix strix and complex community of Bacteroidetes bacteria on its surface.</title>
        <authorList>
            <person name="Treitli S.C."/>
            <person name="Kolisko M."/>
            <person name="Husnik F."/>
            <person name="Keeling P."/>
            <person name="Hampl V."/>
        </authorList>
    </citation>
    <scope>NUCLEOTIDE SEQUENCE</scope>
    <source>
        <strain evidence="1">STM</strain>
    </source>
</reference>
<evidence type="ECO:0000313" key="1">
    <source>
        <dbReference type="EMBL" id="KAA6336775.1"/>
    </source>
</evidence>
<comment type="caution">
    <text evidence="1">The sequence shown here is derived from an EMBL/GenBank/DDBJ whole genome shotgun (WGS) entry which is preliminary data.</text>
</comment>
<gene>
    <name evidence="1" type="ORF">EZS27_015095</name>
</gene>
<protein>
    <submittedName>
        <fullName evidence="1">Uncharacterized protein</fullName>
    </submittedName>
</protein>
<proteinExistence type="predicted"/>
<dbReference type="EMBL" id="SNRY01000762">
    <property type="protein sequence ID" value="KAA6336775.1"/>
    <property type="molecule type" value="Genomic_DNA"/>
</dbReference>
<dbReference type="AlphaFoldDB" id="A0A5J4RTZ2"/>
<organism evidence="1">
    <name type="scientific">termite gut metagenome</name>
    <dbReference type="NCBI Taxonomy" id="433724"/>
    <lineage>
        <taxon>unclassified sequences</taxon>
        <taxon>metagenomes</taxon>
        <taxon>organismal metagenomes</taxon>
    </lineage>
</organism>
<name>A0A5J4RTZ2_9ZZZZ</name>